<evidence type="ECO:0000259" key="3">
    <source>
        <dbReference type="Pfam" id="PF13649"/>
    </source>
</evidence>
<dbReference type="InterPro" id="IPR029063">
    <property type="entry name" value="SAM-dependent_MTases_sf"/>
</dbReference>
<dbReference type="PANTHER" id="PTHR43861">
    <property type="entry name" value="TRANS-ACONITATE 2-METHYLTRANSFERASE-RELATED"/>
    <property type="match status" value="1"/>
</dbReference>
<dbReference type="Gene3D" id="3.40.50.150">
    <property type="entry name" value="Vaccinia Virus protein VP39"/>
    <property type="match status" value="1"/>
</dbReference>
<evidence type="ECO:0000256" key="2">
    <source>
        <dbReference type="ARBA" id="ARBA00022679"/>
    </source>
</evidence>
<feature type="domain" description="Methyltransferase" evidence="3">
    <location>
        <begin position="54"/>
        <end position="152"/>
    </location>
</feature>
<dbReference type="InterPro" id="IPR041698">
    <property type="entry name" value="Methyltransf_25"/>
</dbReference>
<accession>A0ABZ2MC15</accession>
<dbReference type="Proteomes" id="UP001370348">
    <property type="component" value="Chromosome"/>
</dbReference>
<dbReference type="Pfam" id="PF13649">
    <property type="entry name" value="Methyltransf_25"/>
    <property type="match status" value="1"/>
</dbReference>
<evidence type="ECO:0000313" key="5">
    <source>
        <dbReference type="Proteomes" id="UP001370348"/>
    </source>
</evidence>
<gene>
    <name evidence="4" type="ORF">LZC94_22895</name>
</gene>
<proteinExistence type="predicted"/>
<evidence type="ECO:0000256" key="1">
    <source>
        <dbReference type="ARBA" id="ARBA00022603"/>
    </source>
</evidence>
<dbReference type="GO" id="GO:0032259">
    <property type="term" value="P:methylation"/>
    <property type="evidence" value="ECO:0007669"/>
    <property type="project" value="UniProtKB-KW"/>
</dbReference>
<dbReference type="PANTHER" id="PTHR43861:SF1">
    <property type="entry name" value="TRANS-ACONITATE 2-METHYLTRANSFERASE"/>
    <property type="match status" value="1"/>
</dbReference>
<dbReference type="GO" id="GO:0008168">
    <property type="term" value="F:methyltransferase activity"/>
    <property type="evidence" value="ECO:0007669"/>
    <property type="project" value="UniProtKB-KW"/>
</dbReference>
<name>A0ABZ2MC15_9BACT</name>
<sequence length="286" mass="30910">MQPGTNPTNPKPLDDWNGARGARWATHHEWLDRSFAAFGAAALNAACLHPGEHVLDVGCGAGATTLELVRHVQPHGRVLGVDISEALLQRARERARAQPTTQATLDFELADASRHAFAPGSFDVLFSRFGVMFFADPPRAFTHLHAALARGGRATFVCWRSPAENPWFHLPLRALQGVLPPGPPADPLAPGPFAFADRHRIESILRQSGFSDIAITPFDAPLYVAADADESFDQTLRIGPFATMLEGHPEDVRQRGRAAIRAALAEHADAHGVSLAGATWIVRARA</sequence>
<protein>
    <submittedName>
        <fullName evidence="4">Class I SAM-dependent methyltransferase</fullName>
    </submittedName>
</protein>
<keyword evidence="2" id="KW-0808">Transferase</keyword>
<dbReference type="EMBL" id="CP089984">
    <property type="protein sequence ID" value="WXB20059.1"/>
    <property type="molecule type" value="Genomic_DNA"/>
</dbReference>
<keyword evidence="5" id="KW-1185">Reference proteome</keyword>
<keyword evidence="1 4" id="KW-0489">Methyltransferase</keyword>
<dbReference type="SUPFAM" id="SSF53335">
    <property type="entry name" value="S-adenosyl-L-methionine-dependent methyltransferases"/>
    <property type="match status" value="1"/>
</dbReference>
<evidence type="ECO:0000313" key="4">
    <source>
        <dbReference type="EMBL" id="WXB20059.1"/>
    </source>
</evidence>
<dbReference type="CDD" id="cd02440">
    <property type="entry name" value="AdoMet_MTases"/>
    <property type="match status" value="1"/>
</dbReference>
<reference evidence="4 5" key="1">
    <citation type="submission" date="2021-12" db="EMBL/GenBank/DDBJ databases">
        <title>Discovery of the Pendulisporaceae a myxobacterial family with distinct sporulation behavior and unique specialized metabolism.</title>
        <authorList>
            <person name="Garcia R."/>
            <person name="Popoff A."/>
            <person name="Bader C.D."/>
            <person name="Loehr J."/>
            <person name="Walesch S."/>
            <person name="Walt C."/>
            <person name="Boldt J."/>
            <person name="Bunk B."/>
            <person name="Haeckl F.J.F.P.J."/>
            <person name="Gunesch A.P."/>
            <person name="Birkelbach J."/>
            <person name="Nuebel U."/>
            <person name="Pietschmann T."/>
            <person name="Bach T."/>
            <person name="Mueller R."/>
        </authorList>
    </citation>
    <scope>NUCLEOTIDE SEQUENCE [LARGE SCALE GENOMIC DNA]</scope>
    <source>
        <strain evidence="4 5">MSr11954</strain>
    </source>
</reference>
<dbReference type="RefSeq" id="WP_394829659.1">
    <property type="nucleotide sequence ID" value="NZ_CP089984.1"/>
</dbReference>
<organism evidence="4 5">
    <name type="scientific">Pendulispora albinea</name>
    <dbReference type="NCBI Taxonomy" id="2741071"/>
    <lineage>
        <taxon>Bacteria</taxon>
        <taxon>Pseudomonadati</taxon>
        <taxon>Myxococcota</taxon>
        <taxon>Myxococcia</taxon>
        <taxon>Myxococcales</taxon>
        <taxon>Sorangiineae</taxon>
        <taxon>Pendulisporaceae</taxon>
        <taxon>Pendulispora</taxon>
    </lineage>
</organism>